<accession>A0ABN8MPL2</accession>
<protein>
    <submittedName>
        <fullName evidence="1">Uncharacterized protein</fullName>
    </submittedName>
</protein>
<reference evidence="1 2" key="1">
    <citation type="submission" date="2022-05" db="EMBL/GenBank/DDBJ databases">
        <authorList>
            <consortium name="Genoscope - CEA"/>
            <person name="William W."/>
        </authorList>
    </citation>
    <scope>NUCLEOTIDE SEQUENCE [LARGE SCALE GENOMIC DNA]</scope>
</reference>
<proteinExistence type="predicted"/>
<dbReference type="Proteomes" id="UP001159427">
    <property type="component" value="Unassembled WGS sequence"/>
</dbReference>
<gene>
    <name evidence="1" type="ORF">PEVE_00039175</name>
</gene>
<feature type="non-terminal residue" evidence="1">
    <location>
        <position position="1"/>
    </location>
</feature>
<keyword evidence="2" id="KW-1185">Reference proteome</keyword>
<comment type="caution">
    <text evidence="1">The sequence shown here is derived from an EMBL/GenBank/DDBJ whole genome shotgun (WGS) entry which is preliminary data.</text>
</comment>
<sequence length="204" mass="23529">SQLKQLKEDFTNNLRDLRETCSVFKCVVIIKILRSLRKTQFQELIKCHTKKLSRLISKDIDTDEHRNNISSCHLSFFEKSILCRGLKFSLPQHCYSKDIQASFEKAIWRLDPLIKDPKKKDVASATLPSIALHYIAKKGQKEKQLHEKVHKILPKATAEQLCPKGSRLAHLYGLPKTRTQRKTVHETHLISLWHVQLPSGEMAG</sequence>
<organism evidence="1 2">
    <name type="scientific">Porites evermanni</name>
    <dbReference type="NCBI Taxonomy" id="104178"/>
    <lineage>
        <taxon>Eukaryota</taxon>
        <taxon>Metazoa</taxon>
        <taxon>Cnidaria</taxon>
        <taxon>Anthozoa</taxon>
        <taxon>Hexacorallia</taxon>
        <taxon>Scleractinia</taxon>
        <taxon>Fungiina</taxon>
        <taxon>Poritidae</taxon>
        <taxon>Porites</taxon>
    </lineage>
</organism>
<name>A0ABN8MPL2_9CNID</name>
<dbReference type="EMBL" id="CALNXI010000685">
    <property type="protein sequence ID" value="CAH3032896.1"/>
    <property type="molecule type" value="Genomic_DNA"/>
</dbReference>
<evidence type="ECO:0000313" key="2">
    <source>
        <dbReference type="Proteomes" id="UP001159427"/>
    </source>
</evidence>
<evidence type="ECO:0000313" key="1">
    <source>
        <dbReference type="EMBL" id="CAH3032896.1"/>
    </source>
</evidence>